<comment type="function">
    <text evidence="2 7">Catalyzes the epimerization of the C3' and C5'positions of dTDP-6-deoxy-D-xylo-4-hexulose, forming dTDP-6-deoxy-L-lyxo-4-hexulose.</text>
</comment>
<name>A0A0H5B7Y0_BLAVI</name>
<dbReference type="EMBL" id="AP014854">
    <property type="protein sequence ID" value="BAR98285.1"/>
    <property type="molecule type" value="Genomic_DNA"/>
</dbReference>
<dbReference type="Gene3D" id="2.60.120.10">
    <property type="entry name" value="Jelly Rolls"/>
    <property type="match status" value="1"/>
</dbReference>
<dbReference type="EMBL" id="LN907867">
    <property type="protein sequence ID" value="CUU41098.1"/>
    <property type="molecule type" value="Genomic_DNA"/>
</dbReference>
<dbReference type="InterPro" id="IPR011051">
    <property type="entry name" value="RmlC_Cupin_sf"/>
</dbReference>
<dbReference type="PANTHER" id="PTHR21047">
    <property type="entry name" value="DTDP-6-DEOXY-D-GLUCOSE-3,5 EPIMERASE"/>
    <property type="match status" value="1"/>
</dbReference>
<dbReference type="OrthoDB" id="9800680at2"/>
<feature type="active site" description="Proton donor" evidence="5">
    <location>
        <position position="132"/>
    </location>
</feature>
<dbReference type="UniPathway" id="UPA00124"/>
<evidence type="ECO:0000256" key="5">
    <source>
        <dbReference type="PIRSR" id="PIRSR600888-1"/>
    </source>
</evidence>
<dbReference type="EC" id="5.1.3.13" evidence="3 7"/>
<reference evidence="10" key="3">
    <citation type="journal article" date="2016" name="Genome Announc.">
        <title>Revised genome sequence of the purple photosynthetic bacterium Blastochloris viridis.</title>
        <authorList>
            <person name="Liu L.N."/>
            <person name="Faulkner M."/>
            <person name="Liu X."/>
            <person name="Huang F."/>
            <person name="Darby A.C."/>
            <person name="Hall N."/>
        </authorList>
    </citation>
    <scope>NUCLEOTIDE SEQUENCE [LARGE SCALE GENOMIC DNA]</scope>
    <source>
        <strain evidence="10">ATCC 19567 / DSM 133 / F</strain>
    </source>
</reference>
<dbReference type="InterPro" id="IPR014710">
    <property type="entry name" value="RmlC-like_jellyroll"/>
</dbReference>
<comment type="pathway">
    <text evidence="7">Carbohydrate biosynthesis; dTDP-L-rhamnose biosynthesis.</text>
</comment>
<keyword evidence="10" id="KW-1185">Reference proteome</keyword>
<dbReference type="Pfam" id="PF00908">
    <property type="entry name" value="dTDP_sugar_isom"/>
    <property type="match status" value="1"/>
</dbReference>
<dbReference type="PATRIC" id="fig|1079.6.peg.662"/>
<evidence type="ECO:0000256" key="7">
    <source>
        <dbReference type="RuleBase" id="RU364069"/>
    </source>
</evidence>
<organism evidence="9 10">
    <name type="scientific">Blastochloris viridis</name>
    <name type="common">Rhodopseudomonas viridis</name>
    <dbReference type="NCBI Taxonomy" id="1079"/>
    <lineage>
        <taxon>Bacteria</taxon>
        <taxon>Pseudomonadati</taxon>
        <taxon>Pseudomonadota</taxon>
        <taxon>Alphaproteobacteria</taxon>
        <taxon>Hyphomicrobiales</taxon>
        <taxon>Blastochloridaceae</taxon>
        <taxon>Blastochloris</taxon>
    </lineage>
</organism>
<dbReference type="GO" id="GO:0005829">
    <property type="term" value="C:cytosol"/>
    <property type="evidence" value="ECO:0007669"/>
    <property type="project" value="TreeGrafter"/>
</dbReference>
<evidence type="ECO:0000256" key="3">
    <source>
        <dbReference type="ARBA" id="ARBA00012098"/>
    </source>
</evidence>
<dbReference type="GO" id="GO:0008830">
    <property type="term" value="F:dTDP-4-dehydrorhamnose 3,5-epimerase activity"/>
    <property type="evidence" value="ECO:0007669"/>
    <property type="project" value="UniProtKB-UniRule"/>
</dbReference>
<feature type="active site" description="Proton acceptor" evidence="5">
    <location>
        <position position="62"/>
    </location>
</feature>
<reference evidence="8" key="1">
    <citation type="journal article" date="2015" name="Genome Announc.">
        <title>Complete Genome Sequence of the Bacteriochlorophyll b-Producing Photosynthetic Bacterium Blastochloris viridis.</title>
        <authorList>
            <person name="Tsukatani Y."/>
            <person name="Hirose Y."/>
            <person name="Harada J."/>
            <person name="Misawa N."/>
            <person name="Mori K."/>
            <person name="Inoue K."/>
            <person name="Tamiaki H."/>
        </authorList>
    </citation>
    <scope>NUCLEOTIDE SEQUENCE [LARGE SCALE GENOMIC DNA]</scope>
    <source>
        <strain evidence="8">DSM 133</strain>
    </source>
</reference>
<dbReference type="Proteomes" id="UP000065734">
    <property type="component" value="Chromosome I"/>
</dbReference>
<comment type="similarity">
    <text evidence="7">Belongs to the dTDP-4-dehydrorhamnose 3,5-epimerase family.</text>
</comment>
<comment type="subunit">
    <text evidence="7">Homodimer.</text>
</comment>
<evidence type="ECO:0000313" key="10">
    <source>
        <dbReference type="Proteomes" id="UP000065734"/>
    </source>
</evidence>
<keyword evidence="7 9" id="KW-0413">Isomerase</keyword>
<accession>A0A0H5B7Y0</accession>
<sequence length="187" mass="21058">MKFLPTPLNGAYTIELEKRGDDRGFFARFFCEKEFAQAGLETRFVQINTSLSGKKGTLRGMHYQLPPAAEVKVVRCLRGALYDVIVDLRAGSPSFGKWFGAELSAENRTMMYVPRGFAHGFVTLTDDVEALYLVSAFYAPEAERGARWNDPAIGIEWPVEPAELSDKDRNWPDLDPQFHGFELMRGA</sequence>
<evidence type="ECO:0000313" key="8">
    <source>
        <dbReference type="EMBL" id="BAR98285.1"/>
    </source>
</evidence>
<gene>
    <name evidence="9" type="primary">rfbC</name>
    <name evidence="8" type="ORF">BV133_692</name>
    <name evidence="9" type="ORF">BVIRIDIS_00860</name>
</gene>
<dbReference type="PANTHER" id="PTHR21047:SF2">
    <property type="entry name" value="THYMIDINE DIPHOSPHO-4-KETO-RHAMNOSE 3,5-EPIMERASE"/>
    <property type="match status" value="1"/>
</dbReference>
<comment type="catalytic activity">
    <reaction evidence="1 7">
        <text>dTDP-4-dehydro-6-deoxy-alpha-D-glucose = dTDP-4-dehydro-beta-L-rhamnose</text>
        <dbReference type="Rhea" id="RHEA:16969"/>
        <dbReference type="ChEBI" id="CHEBI:57649"/>
        <dbReference type="ChEBI" id="CHEBI:62830"/>
        <dbReference type="EC" id="5.1.3.13"/>
    </reaction>
</comment>
<dbReference type="CDD" id="cd00438">
    <property type="entry name" value="cupin_RmlC"/>
    <property type="match status" value="1"/>
</dbReference>
<evidence type="ECO:0000256" key="1">
    <source>
        <dbReference type="ARBA" id="ARBA00001298"/>
    </source>
</evidence>
<dbReference type="InterPro" id="IPR000888">
    <property type="entry name" value="RmlC-like"/>
</dbReference>
<dbReference type="NCBIfam" id="TIGR01221">
    <property type="entry name" value="rmlC"/>
    <property type="match status" value="1"/>
</dbReference>
<reference evidence="9" key="2">
    <citation type="submission" date="2015-11" db="EMBL/GenBank/DDBJ databases">
        <authorList>
            <person name="Zhang Y."/>
            <person name="Guo Z."/>
        </authorList>
    </citation>
    <scope>NUCLEOTIDE SEQUENCE</scope>
    <source>
        <strain evidence="9">1</strain>
    </source>
</reference>
<dbReference type="AlphaFoldDB" id="A0A0H5B7Y0"/>
<evidence type="ECO:0000256" key="2">
    <source>
        <dbReference type="ARBA" id="ARBA00001997"/>
    </source>
</evidence>
<dbReference type="GO" id="GO:0019305">
    <property type="term" value="P:dTDP-rhamnose biosynthetic process"/>
    <property type="evidence" value="ECO:0007669"/>
    <property type="project" value="UniProtKB-UniRule"/>
</dbReference>
<dbReference type="KEGG" id="bvr:BVIR_642"/>
<protein>
    <recommendedName>
        <fullName evidence="4 7">dTDP-4-dehydrorhamnose 3,5-epimerase</fullName>
        <ecNumber evidence="3 7">5.1.3.13</ecNumber>
    </recommendedName>
    <alternativeName>
        <fullName evidence="7">Thymidine diphospho-4-keto-rhamnose 3,5-epimerase</fullName>
    </alternativeName>
</protein>
<dbReference type="STRING" id="1079.BVIR_642"/>
<dbReference type="RefSeq" id="WP_055036395.1">
    <property type="nucleotide sequence ID" value="NZ_AP014854.2"/>
</dbReference>
<evidence type="ECO:0000256" key="4">
    <source>
        <dbReference type="ARBA" id="ARBA00019595"/>
    </source>
</evidence>
<evidence type="ECO:0000313" key="9">
    <source>
        <dbReference type="EMBL" id="CUU41098.1"/>
    </source>
</evidence>
<proteinExistence type="inferred from homology"/>
<dbReference type="SUPFAM" id="SSF51182">
    <property type="entry name" value="RmlC-like cupins"/>
    <property type="match status" value="1"/>
</dbReference>
<dbReference type="GO" id="GO:0000271">
    <property type="term" value="P:polysaccharide biosynthetic process"/>
    <property type="evidence" value="ECO:0007669"/>
    <property type="project" value="TreeGrafter"/>
</dbReference>
<feature type="site" description="Participates in a stacking interaction with the thymidine ring of dTDP-4-oxo-6-deoxyglucose" evidence="6">
    <location>
        <position position="138"/>
    </location>
</feature>
<evidence type="ECO:0000256" key="6">
    <source>
        <dbReference type="PIRSR" id="PIRSR600888-3"/>
    </source>
</evidence>